<protein>
    <submittedName>
        <fullName evidence="9">Polyhydroxybutyrate depolymerase</fullName>
    </submittedName>
</protein>
<dbReference type="EMBL" id="FZMO01000004">
    <property type="protein sequence ID" value="SNQ45539.1"/>
    <property type="molecule type" value="Genomic_DNA"/>
</dbReference>
<keyword evidence="3" id="KW-0858">Xylan degradation</keyword>
<keyword evidence="10" id="KW-1185">Reference proteome</keyword>
<reference evidence="9 10" key="1">
    <citation type="submission" date="2017-06" db="EMBL/GenBank/DDBJ databases">
        <authorList>
            <person name="Kim H.J."/>
            <person name="Triplett B.A."/>
        </authorList>
    </citation>
    <scope>NUCLEOTIDE SEQUENCE [LARGE SCALE GENOMIC DNA]</scope>
    <source>
        <strain evidence="9">FRACA_ARgP5</strain>
    </source>
</reference>
<dbReference type="PROSITE" id="PS51257">
    <property type="entry name" value="PROKAR_LIPOPROTEIN"/>
    <property type="match status" value="1"/>
</dbReference>
<evidence type="ECO:0000256" key="4">
    <source>
        <dbReference type="ARBA" id="ARBA00022729"/>
    </source>
</evidence>
<evidence type="ECO:0000256" key="7">
    <source>
        <dbReference type="ARBA" id="ARBA00023326"/>
    </source>
</evidence>
<evidence type="ECO:0000256" key="6">
    <source>
        <dbReference type="ARBA" id="ARBA00023277"/>
    </source>
</evidence>
<feature type="signal peptide" evidence="8">
    <location>
        <begin position="1"/>
        <end position="17"/>
    </location>
</feature>
<keyword evidence="5" id="KW-0378">Hydrolase</keyword>
<gene>
    <name evidence="9" type="ORF">FRACA_1010017</name>
</gene>
<evidence type="ECO:0000256" key="3">
    <source>
        <dbReference type="ARBA" id="ARBA00022651"/>
    </source>
</evidence>
<keyword evidence="6" id="KW-0119">Carbohydrate metabolism</keyword>
<dbReference type="PANTHER" id="PTHR38050:SF2">
    <property type="entry name" value="FERULOYL ESTERASE C-RELATED"/>
    <property type="match status" value="1"/>
</dbReference>
<comment type="subcellular location">
    <subcellularLocation>
        <location evidence="1">Secreted</location>
    </subcellularLocation>
</comment>
<dbReference type="SUPFAM" id="SSF53474">
    <property type="entry name" value="alpha/beta-Hydrolases"/>
    <property type="match status" value="1"/>
</dbReference>
<dbReference type="GO" id="GO:0030600">
    <property type="term" value="F:feruloyl esterase activity"/>
    <property type="evidence" value="ECO:0007669"/>
    <property type="project" value="InterPro"/>
</dbReference>
<dbReference type="GO" id="GO:0005576">
    <property type="term" value="C:extracellular region"/>
    <property type="evidence" value="ECO:0007669"/>
    <property type="project" value="UniProtKB-SubCell"/>
</dbReference>
<organism evidence="9 10">
    <name type="scientific">Frankia canadensis</name>
    <dbReference type="NCBI Taxonomy" id="1836972"/>
    <lineage>
        <taxon>Bacteria</taxon>
        <taxon>Bacillati</taxon>
        <taxon>Actinomycetota</taxon>
        <taxon>Actinomycetes</taxon>
        <taxon>Frankiales</taxon>
        <taxon>Frankiaceae</taxon>
        <taxon>Frankia</taxon>
    </lineage>
</organism>
<accession>A0A2I2KIQ7</accession>
<dbReference type="Gene3D" id="3.40.50.1820">
    <property type="entry name" value="alpha/beta hydrolase"/>
    <property type="match status" value="1"/>
</dbReference>
<dbReference type="InterPro" id="IPR043595">
    <property type="entry name" value="FaeB/C/D"/>
</dbReference>
<evidence type="ECO:0000313" key="10">
    <source>
        <dbReference type="Proteomes" id="UP000234331"/>
    </source>
</evidence>
<dbReference type="PANTHER" id="PTHR38050">
    <property type="match status" value="1"/>
</dbReference>
<evidence type="ECO:0000256" key="2">
    <source>
        <dbReference type="ARBA" id="ARBA00022525"/>
    </source>
</evidence>
<dbReference type="GO" id="GO:0045493">
    <property type="term" value="P:xylan catabolic process"/>
    <property type="evidence" value="ECO:0007669"/>
    <property type="project" value="UniProtKB-KW"/>
</dbReference>
<feature type="chain" id="PRO_5039639581" evidence="8">
    <location>
        <begin position="18"/>
        <end position="332"/>
    </location>
</feature>
<dbReference type="RefSeq" id="WP_101829699.1">
    <property type="nucleotide sequence ID" value="NZ_FZMO01000004.1"/>
</dbReference>
<dbReference type="Proteomes" id="UP000234331">
    <property type="component" value="Unassembled WGS sequence"/>
</dbReference>
<evidence type="ECO:0000256" key="5">
    <source>
        <dbReference type="ARBA" id="ARBA00022801"/>
    </source>
</evidence>
<name>A0A2I2KIQ7_9ACTN</name>
<sequence>MLRSACFVRFLSRRALAVLGGVVAVLLATACTTDQGGTPPGATADSATACTPTKPAPAAGPHTIRFGTTDRAYTLALPAGYDDHRAHPLLLNFHGFGGSMTDQEANTLMARSGTARGYIVVTPQAAGSPAKWNILAQQGDADDYGLLQVLLTDLTTRLCVDRDRVYATGHSNGSAFAGFLVCKPPYPFAAVAMVSGVAPASCPDGGPAPATLAINGTADETVSYQGSASFIADYVKDYHCATTPDRTSPADGIDQLRYRDCVHGTEVVFITVVGGTHAWPGGPATGGDRPSAHGISQAGRTFPATTTILDFFDHHRLVATPSTTAAAPTAER</sequence>
<keyword evidence="7" id="KW-0624">Polysaccharide degradation</keyword>
<evidence type="ECO:0000313" key="9">
    <source>
        <dbReference type="EMBL" id="SNQ45539.1"/>
    </source>
</evidence>
<evidence type="ECO:0000256" key="8">
    <source>
        <dbReference type="SAM" id="SignalP"/>
    </source>
</evidence>
<dbReference type="InterPro" id="IPR029058">
    <property type="entry name" value="AB_hydrolase_fold"/>
</dbReference>
<keyword evidence="2" id="KW-0964">Secreted</keyword>
<proteinExistence type="predicted"/>
<evidence type="ECO:0000256" key="1">
    <source>
        <dbReference type="ARBA" id="ARBA00004613"/>
    </source>
</evidence>
<keyword evidence="4 8" id="KW-0732">Signal</keyword>
<dbReference type="OrthoDB" id="9767239at2"/>
<dbReference type="AlphaFoldDB" id="A0A2I2KIQ7"/>